<dbReference type="Proteomes" id="UP000241074">
    <property type="component" value="Chromosome"/>
</dbReference>
<reference evidence="1 2" key="1">
    <citation type="submission" date="2018-03" db="EMBL/GenBank/DDBJ databases">
        <title>Ahniella affigens gen. nov., sp. nov., a gammaproteobacterium isolated from sandy soil near a stream.</title>
        <authorList>
            <person name="Ko Y."/>
            <person name="Kim J.-H."/>
        </authorList>
    </citation>
    <scope>NUCLEOTIDE SEQUENCE [LARGE SCALE GENOMIC DNA]</scope>
    <source>
        <strain evidence="1 2">D13</strain>
    </source>
</reference>
<reference evidence="1 2" key="2">
    <citation type="submission" date="2018-03" db="EMBL/GenBank/DDBJ databases">
        <authorList>
            <person name="Keele B.F."/>
        </authorList>
    </citation>
    <scope>NUCLEOTIDE SEQUENCE [LARGE SCALE GENOMIC DNA]</scope>
    <source>
        <strain evidence="1 2">D13</strain>
    </source>
</reference>
<dbReference type="EMBL" id="CP027860">
    <property type="protein sequence ID" value="AVP97621.1"/>
    <property type="molecule type" value="Genomic_DNA"/>
</dbReference>
<keyword evidence="2" id="KW-1185">Reference proteome</keyword>
<evidence type="ECO:0000313" key="1">
    <source>
        <dbReference type="EMBL" id="AVP97621.1"/>
    </source>
</evidence>
<dbReference type="KEGG" id="xba:C7S18_10605"/>
<dbReference type="SUPFAM" id="SSF50475">
    <property type="entry name" value="FMN-binding split barrel"/>
    <property type="match status" value="1"/>
</dbReference>
<dbReference type="AlphaFoldDB" id="A0A2P1PRZ8"/>
<dbReference type="InterPro" id="IPR007396">
    <property type="entry name" value="TR_PAI2-type"/>
</dbReference>
<gene>
    <name evidence="1" type="ORF">C7S18_10605</name>
</gene>
<dbReference type="InterPro" id="IPR012349">
    <property type="entry name" value="Split_barrel_FMN-bd"/>
</dbReference>
<evidence type="ECO:0000313" key="2">
    <source>
        <dbReference type="Proteomes" id="UP000241074"/>
    </source>
</evidence>
<sequence length="222" mass="25111">MPRPTPNRTIRRMYRDQQFQVDDPEVIRAFIDANPFATLVAVDAAGRVAATHLPVLIEQFGTPTIFRCHLMRDTDHWHAVTQAQEVFVSFLGPDAPILASWQSTMRFGGTWNYQVVHARAQPVPRDADTLVRHLKTLKDRFEVSPGHRFEHLPEGYVAALTPMIQCFDLVVTELQCLFKLSQNRSDTEFKQTVAALTAQGGKSQLLADAMLAWQATRGAERR</sequence>
<organism evidence="1 2">
    <name type="scientific">Ahniella affigens</name>
    <dbReference type="NCBI Taxonomy" id="2021234"/>
    <lineage>
        <taxon>Bacteria</taxon>
        <taxon>Pseudomonadati</taxon>
        <taxon>Pseudomonadota</taxon>
        <taxon>Gammaproteobacteria</taxon>
        <taxon>Lysobacterales</taxon>
        <taxon>Rhodanobacteraceae</taxon>
        <taxon>Ahniella</taxon>
    </lineage>
</organism>
<name>A0A2P1PRZ8_9GAMM</name>
<dbReference type="PANTHER" id="PTHR35802">
    <property type="entry name" value="PROTEASE SYNTHASE AND SPORULATION PROTEIN PAI 2"/>
    <property type="match status" value="1"/>
</dbReference>
<dbReference type="PIRSF" id="PIRSF010372">
    <property type="entry name" value="PaiB"/>
    <property type="match status" value="1"/>
</dbReference>
<dbReference type="Pfam" id="PF04299">
    <property type="entry name" value="FMN_bind_2"/>
    <property type="match status" value="1"/>
</dbReference>
<proteinExistence type="predicted"/>
<protein>
    <recommendedName>
        <fullName evidence="3">FMN-binding negative transcriptional regulator</fullName>
    </recommendedName>
</protein>
<accession>A0A2P1PRZ8</accession>
<dbReference type="PANTHER" id="PTHR35802:SF1">
    <property type="entry name" value="PROTEASE SYNTHASE AND SPORULATION PROTEIN PAI 2"/>
    <property type="match status" value="1"/>
</dbReference>
<dbReference type="Gene3D" id="2.30.110.10">
    <property type="entry name" value="Electron Transport, Fmn-binding Protein, Chain A"/>
    <property type="match status" value="1"/>
</dbReference>
<dbReference type="OrthoDB" id="9794948at2"/>
<evidence type="ECO:0008006" key="3">
    <source>
        <dbReference type="Google" id="ProtNLM"/>
    </source>
</evidence>